<evidence type="ECO:0000313" key="2">
    <source>
        <dbReference type="Proteomes" id="UP001612928"/>
    </source>
</evidence>
<comment type="caution">
    <text evidence="1">The sequence shown here is derived from an EMBL/GenBank/DDBJ whole genome shotgun (WGS) entry which is preliminary data.</text>
</comment>
<keyword evidence="2" id="KW-1185">Reference proteome</keyword>
<reference evidence="1 2" key="1">
    <citation type="submission" date="2024-10" db="EMBL/GenBank/DDBJ databases">
        <title>The Natural Products Discovery Center: Release of the First 8490 Sequenced Strains for Exploring Actinobacteria Biosynthetic Diversity.</title>
        <authorList>
            <person name="Kalkreuter E."/>
            <person name="Kautsar S.A."/>
            <person name="Yang D."/>
            <person name="Bader C.D."/>
            <person name="Teijaro C.N."/>
            <person name="Fluegel L."/>
            <person name="Davis C.M."/>
            <person name="Simpson J.R."/>
            <person name="Lauterbach L."/>
            <person name="Steele A.D."/>
            <person name="Gui C."/>
            <person name="Meng S."/>
            <person name="Li G."/>
            <person name="Viehrig K."/>
            <person name="Ye F."/>
            <person name="Su P."/>
            <person name="Kiefer A.F."/>
            <person name="Nichols A."/>
            <person name="Cepeda A.J."/>
            <person name="Yan W."/>
            <person name="Fan B."/>
            <person name="Jiang Y."/>
            <person name="Adhikari A."/>
            <person name="Zheng C.-J."/>
            <person name="Schuster L."/>
            <person name="Cowan T.M."/>
            <person name="Smanski M.J."/>
            <person name="Chevrette M.G."/>
            <person name="De Carvalho L.P.S."/>
            <person name="Shen B."/>
        </authorList>
    </citation>
    <scope>NUCLEOTIDE SEQUENCE [LARGE SCALE GENOMIC DNA]</scope>
    <source>
        <strain evidence="1 2">NPDC049503</strain>
    </source>
</reference>
<evidence type="ECO:0000313" key="1">
    <source>
        <dbReference type="EMBL" id="MFI7442975.1"/>
    </source>
</evidence>
<dbReference type="RefSeq" id="WP_397023009.1">
    <property type="nucleotide sequence ID" value="NZ_JBITMB010000005.1"/>
</dbReference>
<organism evidence="1 2">
    <name type="scientific">Nonomuraea indica</name>
    <dbReference type="NCBI Taxonomy" id="1581193"/>
    <lineage>
        <taxon>Bacteria</taxon>
        <taxon>Bacillati</taxon>
        <taxon>Actinomycetota</taxon>
        <taxon>Actinomycetes</taxon>
        <taxon>Streptosporangiales</taxon>
        <taxon>Streptosporangiaceae</taxon>
        <taxon>Nonomuraea</taxon>
    </lineage>
</organism>
<accession>A0ABW8A8N8</accession>
<sequence length="60" mass="6517">MQITDVDRFVDRFVADGFVKLESVVPREVADEGGRCCGGASACPLTTRRGGGSRWCGRRI</sequence>
<protein>
    <submittedName>
        <fullName evidence="1">Uncharacterized protein</fullName>
    </submittedName>
</protein>
<gene>
    <name evidence="1" type="ORF">ACIBP5_23650</name>
</gene>
<proteinExistence type="predicted"/>
<dbReference type="Proteomes" id="UP001612928">
    <property type="component" value="Unassembled WGS sequence"/>
</dbReference>
<name>A0ABW8A8N8_9ACTN</name>
<dbReference type="EMBL" id="JBITMB010000005">
    <property type="protein sequence ID" value="MFI7442975.1"/>
    <property type="molecule type" value="Genomic_DNA"/>
</dbReference>